<reference evidence="1 2" key="1">
    <citation type="submission" date="2019-03" db="EMBL/GenBank/DDBJ databases">
        <title>Genomics of glacier-inhabiting Cryobacterium strains.</title>
        <authorList>
            <person name="Liu Q."/>
            <person name="Xin Y.-H."/>
        </authorList>
    </citation>
    <scope>NUCLEOTIDE SEQUENCE [LARGE SCALE GENOMIC DNA]</scope>
    <source>
        <strain evidence="1 2">TMT2-16</strain>
    </source>
</reference>
<dbReference type="RefSeq" id="WP_134371657.1">
    <property type="nucleotide sequence ID" value="NZ_SOGO01000007.1"/>
</dbReference>
<dbReference type="Gene3D" id="3.50.50.60">
    <property type="entry name" value="FAD/NAD(P)-binding domain"/>
    <property type="match status" value="2"/>
</dbReference>
<organism evidence="1 2">
    <name type="scientific">Cryobacterium sandaracinum</name>
    <dbReference type="NCBI Taxonomy" id="1259247"/>
    <lineage>
        <taxon>Bacteria</taxon>
        <taxon>Bacillati</taxon>
        <taxon>Actinomycetota</taxon>
        <taxon>Actinomycetes</taxon>
        <taxon>Micrococcales</taxon>
        <taxon>Microbacteriaceae</taxon>
        <taxon>Cryobacterium</taxon>
    </lineage>
</organism>
<dbReference type="Proteomes" id="UP000297851">
    <property type="component" value="Unassembled WGS sequence"/>
</dbReference>
<gene>
    <name evidence="1" type="ORF">E3T25_01170</name>
</gene>
<name>A0ABY2JII6_9MICO</name>
<comment type="caution">
    <text evidence="1">The sequence shown here is derived from an EMBL/GenBank/DDBJ whole genome shotgun (WGS) entry which is preliminary data.</text>
</comment>
<evidence type="ECO:0000313" key="1">
    <source>
        <dbReference type="EMBL" id="TFD06767.1"/>
    </source>
</evidence>
<sequence>MALEHAQLFSRLGCEMTVRVRSRLVSQEESEGTRDVIAEVTSATGKETIRTSKLLVATVRRPATADLHLDKVGVTVGTRGQIEVSGMLTHTKP</sequence>
<keyword evidence="2" id="KW-1185">Reference proteome</keyword>
<accession>A0ABY2JII6</accession>
<proteinExistence type="predicted"/>
<evidence type="ECO:0008006" key="3">
    <source>
        <dbReference type="Google" id="ProtNLM"/>
    </source>
</evidence>
<evidence type="ECO:0000313" key="2">
    <source>
        <dbReference type="Proteomes" id="UP000297851"/>
    </source>
</evidence>
<protein>
    <recommendedName>
        <fullName evidence="3">Thioesterase domain-containing protein</fullName>
    </recommendedName>
</protein>
<dbReference type="SUPFAM" id="SSF51905">
    <property type="entry name" value="FAD/NAD(P)-binding domain"/>
    <property type="match status" value="1"/>
</dbReference>
<dbReference type="EMBL" id="SOGO01000007">
    <property type="protein sequence ID" value="TFD06767.1"/>
    <property type="molecule type" value="Genomic_DNA"/>
</dbReference>
<dbReference type="InterPro" id="IPR036188">
    <property type="entry name" value="FAD/NAD-bd_sf"/>
</dbReference>